<dbReference type="InterPro" id="IPR036259">
    <property type="entry name" value="MFS_trans_sf"/>
</dbReference>
<dbReference type="Gene3D" id="1.20.1250.20">
    <property type="entry name" value="MFS general substrate transporter like domains"/>
    <property type="match status" value="2"/>
</dbReference>
<evidence type="ECO:0000256" key="8">
    <source>
        <dbReference type="ARBA" id="ARBA00023136"/>
    </source>
</evidence>
<comment type="caution">
    <text evidence="14">The sequence shown here is derived from an EMBL/GenBank/DDBJ whole genome shotgun (WGS) entry which is preliminary data.</text>
</comment>
<comment type="function">
    <text evidence="9">May be a proton symporter involved in the uptake of osmolytes such as proline and glycine betaine.</text>
</comment>
<dbReference type="Proteomes" id="UP000294911">
    <property type="component" value="Unassembled WGS sequence"/>
</dbReference>
<dbReference type="InterPro" id="IPR011701">
    <property type="entry name" value="MFS"/>
</dbReference>
<dbReference type="EMBL" id="SLXQ01000012">
    <property type="protein sequence ID" value="TCP47234.1"/>
    <property type="molecule type" value="Genomic_DNA"/>
</dbReference>
<dbReference type="PROSITE" id="PS50850">
    <property type="entry name" value="MFS"/>
    <property type="match status" value="1"/>
</dbReference>
<evidence type="ECO:0000256" key="4">
    <source>
        <dbReference type="ARBA" id="ARBA00022475"/>
    </source>
</evidence>
<dbReference type="InterPro" id="IPR020846">
    <property type="entry name" value="MFS_dom"/>
</dbReference>
<dbReference type="PANTHER" id="PTHR43045">
    <property type="entry name" value="SHIKIMATE TRANSPORTER"/>
    <property type="match status" value="1"/>
</dbReference>
<comment type="similarity">
    <text evidence="2">Belongs to the major facilitator superfamily. Metabolite:H+ Symporter (MHS) family (TC 2.A.1.6) family.</text>
</comment>
<sequence length="459" mass="48762">MSSTNPSNLSTADRKRVRRAALAAFVGTTIEWYDYFIFGTAAALVFGGLFFPDLSPLAGTLAAFSSFAVGFIARPIGSVVFAHFGDRIGRKPMMVWSLALMGAATVLIGLLPTYSAIGILAPIFLVLLRFLQGLGVGGEWGAAALMAVEHAPEGKRGLYGSAPAVGVPAGVLLSSGVFAIMSATTTDAQFEAWGWRIPFLLSAVLIVVATIIRLAVEESPIFTAEVKERAQPTRVPILVLLREYPKTVAIATGLFISANATFYIASTWIVSYATGDIGLDQTTVLNVISLMAAIGIGQKILFGGMSDKVGRKPLYVWGAIAFIVFAFPYFWLINTGALVWFALAVLIAETIRSVVGGPIAAIYSELFDTRVRYSGASLSYQLAAILGGGIAPTICTALLAWAGSYWAVSVYIIVLNVISLVCVRLLPETYRGSLTSTPSKTGQPQEGQPQEGQPQEGQQ</sequence>
<evidence type="ECO:0000313" key="15">
    <source>
        <dbReference type="Proteomes" id="UP000294911"/>
    </source>
</evidence>
<feature type="transmembrane region" description="Helical" evidence="12">
    <location>
        <begin position="283"/>
        <end position="302"/>
    </location>
</feature>
<dbReference type="CDD" id="cd17369">
    <property type="entry name" value="MFS_ShiA_like"/>
    <property type="match status" value="1"/>
</dbReference>
<dbReference type="AlphaFoldDB" id="A0A4R2QFF6"/>
<feature type="domain" description="Major facilitator superfamily (MFS) profile" evidence="13">
    <location>
        <begin position="20"/>
        <end position="431"/>
    </location>
</feature>
<reference evidence="14 15" key="1">
    <citation type="submission" date="2019-03" db="EMBL/GenBank/DDBJ databases">
        <title>Genomic Encyclopedia of Type Strains, Phase IV (KMG-IV): sequencing the most valuable type-strain genomes for metagenomic binning, comparative biology and taxonomic classification.</title>
        <authorList>
            <person name="Goeker M."/>
        </authorList>
    </citation>
    <scope>NUCLEOTIDE SEQUENCE [LARGE SCALE GENOMIC DNA]</scope>
    <source>
        <strain evidence="14 15">DSM 45765</strain>
    </source>
</reference>
<evidence type="ECO:0000256" key="5">
    <source>
        <dbReference type="ARBA" id="ARBA00022692"/>
    </source>
</evidence>
<feature type="transmembrane region" description="Helical" evidence="12">
    <location>
        <begin position="21"/>
        <end position="51"/>
    </location>
</feature>
<keyword evidence="3" id="KW-0813">Transport</keyword>
<keyword evidence="5 12" id="KW-0812">Transmembrane</keyword>
<evidence type="ECO:0000256" key="10">
    <source>
        <dbReference type="ARBA" id="ARBA00039918"/>
    </source>
</evidence>
<keyword evidence="6" id="KW-0769">Symport</keyword>
<dbReference type="OrthoDB" id="8953821at2"/>
<feature type="transmembrane region" description="Helical" evidence="12">
    <location>
        <begin position="193"/>
        <end position="216"/>
    </location>
</feature>
<proteinExistence type="inferred from homology"/>
<feature type="compositionally biased region" description="Low complexity" evidence="11">
    <location>
        <begin position="442"/>
        <end position="459"/>
    </location>
</feature>
<keyword evidence="15" id="KW-1185">Reference proteome</keyword>
<evidence type="ECO:0000256" key="7">
    <source>
        <dbReference type="ARBA" id="ARBA00022989"/>
    </source>
</evidence>
<evidence type="ECO:0000256" key="3">
    <source>
        <dbReference type="ARBA" id="ARBA00022448"/>
    </source>
</evidence>
<feature type="region of interest" description="Disordered" evidence="11">
    <location>
        <begin position="435"/>
        <end position="459"/>
    </location>
</feature>
<feature type="transmembrane region" description="Helical" evidence="12">
    <location>
        <begin position="57"/>
        <end position="81"/>
    </location>
</feature>
<dbReference type="PANTHER" id="PTHR43045:SF1">
    <property type="entry name" value="SHIKIMATE TRANSPORTER"/>
    <property type="match status" value="1"/>
</dbReference>
<comment type="subcellular location">
    <subcellularLocation>
        <location evidence="1">Cell membrane</location>
        <topology evidence="1">Multi-pass membrane protein</topology>
    </subcellularLocation>
</comment>
<protein>
    <recommendedName>
        <fullName evidence="10">Putative proline/betaine transporter</fullName>
    </recommendedName>
</protein>
<keyword evidence="7 12" id="KW-1133">Transmembrane helix</keyword>
<keyword evidence="8 12" id="KW-0472">Membrane</keyword>
<feature type="transmembrane region" description="Helical" evidence="12">
    <location>
        <begin position="117"/>
        <end position="137"/>
    </location>
</feature>
<feature type="transmembrane region" description="Helical" evidence="12">
    <location>
        <begin position="382"/>
        <end position="402"/>
    </location>
</feature>
<evidence type="ECO:0000256" key="12">
    <source>
        <dbReference type="SAM" id="Phobius"/>
    </source>
</evidence>
<accession>A0A4R2QFF6</accession>
<keyword evidence="4" id="KW-1003">Cell membrane</keyword>
<feature type="transmembrane region" description="Helical" evidence="12">
    <location>
        <begin position="314"/>
        <end position="332"/>
    </location>
</feature>
<dbReference type="SUPFAM" id="SSF103473">
    <property type="entry name" value="MFS general substrate transporter"/>
    <property type="match status" value="1"/>
</dbReference>
<evidence type="ECO:0000256" key="11">
    <source>
        <dbReference type="SAM" id="MobiDB-lite"/>
    </source>
</evidence>
<feature type="transmembrane region" description="Helical" evidence="12">
    <location>
        <begin position="158"/>
        <end position="181"/>
    </location>
</feature>
<dbReference type="Pfam" id="PF07690">
    <property type="entry name" value="MFS_1"/>
    <property type="match status" value="1"/>
</dbReference>
<evidence type="ECO:0000313" key="14">
    <source>
        <dbReference type="EMBL" id="TCP47234.1"/>
    </source>
</evidence>
<name>A0A4R2QFF6_9PSEU</name>
<evidence type="ECO:0000256" key="9">
    <source>
        <dbReference type="ARBA" id="ARBA00037295"/>
    </source>
</evidence>
<dbReference type="RefSeq" id="WP_132879171.1">
    <property type="nucleotide sequence ID" value="NZ_SLXQ01000012.1"/>
</dbReference>
<evidence type="ECO:0000256" key="1">
    <source>
        <dbReference type="ARBA" id="ARBA00004651"/>
    </source>
</evidence>
<organism evidence="14 15">
    <name type="scientific">Tamaricihabitans halophyticus</name>
    <dbReference type="NCBI Taxonomy" id="1262583"/>
    <lineage>
        <taxon>Bacteria</taxon>
        <taxon>Bacillati</taxon>
        <taxon>Actinomycetota</taxon>
        <taxon>Actinomycetes</taxon>
        <taxon>Pseudonocardiales</taxon>
        <taxon>Pseudonocardiaceae</taxon>
        <taxon>Tamaricihabitans</taxon>
    </lineage>
</organism>
<evidence type="ECO:0000256" key="2">
    <source>
        <dbReference type="ARBA" id="ARBA00008240"/>
    </source>
</evidence>
<feature type="transmembrane region" description="Helical" evidence="12">
    <location>
        <begin position="248"/>
        <end position="271"/>
    </location>
</feature>
<dbReference type="FunFam" id="1.20.1250.20:FF:000001">
    <property type="entry name" value="Dicarboxylate MFS transporter"/>
    <property type="match status" value="1"/>
</dbReference>
<gene>
    <name evidence="14" type="ORF">EV191_11228</name>
</gene>
<dbReference type="GO" id="GO:0015293">
    <property type="term" value="F:symporter activity"/>
    <property type="evidence" value="ECO:0007669"/>
    <property type="project" value="UniProtKB-KW"/>
</dbReference>
<dbReference type="GO" id="GO:0005886">
    <property type="term" value="C:plasma membrane"/>
    <property type="evidence" value="ECO:0007669"/>
    <property type="project" value="UniProtKB-SubCell"/>
</dbReference>
<evidence type="ECO:0000259" key="13">
    <source>
        <dbReference type="PROSITE" id="PS50850"/>
    </source>
</evidence>
<feature type="transmembrane region" description="Helical" evidence="12">
    <location>
        <begin position="408"/>
        <end position="426"/>
    </location>
</feature>
<evidence type="ECO:0000256" key="6">
    <source>
        <dbReference type="ARBA" id="ARBA00022847"/>
    </source>
</evidence>